<sequence>MNFPVHYYDSGMAGAPVLAGQPGSLLALLLGCLVDGFGLRSVDSLTQTGGLAVATISTGHGLRPGDVFAIAGASPTGWVGEWRALRTPTPATVEFAVPLDLNLPTATGAITMRRPGAGWERQFTAPNKAVFRSLAGNRRPLRVDDSDAQFARVRTYLSMADIDTGEGACPPLAIRPTGLTWRKSSTRDATPRSWALIADDRTLYLVIDAAGDLSAGWYAFGDLAALGGAADAYGTVVTGQEHDSPSSADIGFARDQLTAADETGRWLISRAGGMGGPARFTVQGHRATDRLCGQGTVPYPCPQGDRNAVVLHPVLIFESGSQVVRGMLPGALQSLHAAQVIMPYERTSGPSGREYRWLPMRSAPLPWGTAPHDATGPWR</sequence>
<evidence type="ECO:0000313" key="1">
    <source>
        <dbReference type="EMBL" id="MFC4158290.1"/>
    </source>
</evidence>
<dbReference type="Proteomes" id="UP001595791">
    <property type="component" value="Unassembled WGS sequence"/>
</dbReference>
<evidence type="ECO:0008006" key="3">
    <source>
        <dbReference type="Google" id="ProtNLM"/>
    </source>
</evidence>
<dbReference type="EMBL" id="JBHSBU010000001">
    <property type="protein sequence ID" value="MFC4158290.1"/>
    <property type="molecule type" value="Genomic_DNA"/>
</dbReference>
<organism evidence="1 2">
    <name type="scientific">Chitinimonas lacunae</name>
    <dbReference type="NCBI Taxonomy" id="1963018"/>
    <lineage>
        <taxon>Bacteria</taxon>
        <taxon>Pseudomonadati</taxon>
        <taxon>Pseudomonadota</taxon>
        <taxon>Betaproteobacteria</taxon>
        <taxon>Neisseriales</taxon>
        <taxon>Chitinibacteraceae</taxon>
        <taxon>Chitinimonas</taxon>
    </lineage>
</organism>
<evidence type="ECO:0000313" key="2">
    <source>
        <dbReference type="Proteomes" id="UP001595791"/>
    </source>
</evidence>
<name>A0ABV8MN46_9NEIS</name>
<reference evidence="2" key="1">
    <citation type="journal article" date="2019" name="Int. J. Syst. Evol. Microbiol.">
        <title>The Global Catalogue of Microorganisms (GCM) 10K type strain sequencing project: providing services to taxonomists for standard genome sequencing and annotation.</title>
        <authorList>
            <consortium name="The Broad Institute Genomics Platform"/>
            <consortium name="The Broad Institute Genome Sequencing Center for Infectious Disease"/>
            <person name="Wu L."/>
            <person name="Ma J."/>
        </authorList>
    </citation>
    <scope>NUCLEOTIDE SEQUENCE [LARGE SCALE GENOMIC DNA]</scope>
    <source>
        <strain evidence="2">LMG 29894</strain>
    </source>
</reference>
<comment type="caution">
    <text evidence="1">The sequence shown here is derived from an EMBL/GenBank/DDBJ whole genome shotgun (WGS) entry which is preliminary data.</text>
</comment>
<gene>
    <name evidence="1" type="ORF">ACFOW7_02845</name>
</gene>
<protein>
    <recommendedName>
        <fullName evidence="3">Phage tail protein</fullName>
    </recommendedName>
</protein>
<proteinExistence type="predicted"/>
<dbReference type="RefSeq" id="WP_378160801.1">
    <property type="nucleotide sequence ID" value="NZ_JBHSBU010000001.1"/>
</dbReference>
<accession>A0ABV8MN46</accession>
<keyword evidence="2" id="KW-1185">Reference proteome</keyword>